<name>A0ABN9TVK2_9DINO</name>
<dbReference type="Proteomes" id="UP001189429">
    <property type="component" value="Unassembled WGS sequence"/>
</dbReference>
<accession>A0ABN9TVK2</accession>
<keyword evidence="1" id="KW-0472">Membrane</keyword>
<proteinExistence type="predicted"/>
<evidence type="ECO:0000256" key="1">
    <source>
        <dbReference type="SAM" id="Phobius"/>
    </source>
</evidence>
<evidence type="ECO:0008006" key="4">
    <source>
        <dbReference type="Google" id="ProtNLM"/>
    </source>
</evidence>
<feature type="transmembrane region" description="Helical" evidence="1">
    <location>
        <begin position="69"/>
        <end position="92"/>
    </location>
</feature>
<organism evidence="2 3">
    <name type="scientific">Prorocentrum cordatum</name>
    <dbReference type="NCBI Taxonomy" id="2364126"/>
    <lineage>
        <taxon>Eukaryota</taxon>
        <taxon>Sar</taxon>
        <taxon>Alveolata</taxon>
        <taxon>Dinophyceae</taxon>
        <taxon>Prorocentrales</taxon>
        <taxon>Prorocentraceae</taxon>
        <taxon>Prorocentrum</taxon>
    </lineage>
</organism>
<keyword evidence="1" id="KW-0812">Transmembrane</keyword>
<sequence length="128" mass="14262">MQHDGAQYSPQALEAAAGNAGKAAQDAARRNFLRWIPRQVGAPTKYAQNLTHWMHFILGAQAVLGACRLFYLMDFLGSFWMIGVIALGLYAWQQDMNIEYICIWGIACLLNGLLDIVVTLHDCCDDGR</sequence>
<dbReference type="EMBL" id="CAUYUJ010015136">
    <property type="protein sequence ID" value="CAK0850291.1"/>
    <property type="molecule type" value="Genomic_DNA"/>
</dbReference>
<feature type="transmembrane region" description="Helical" evidence="1">
    <location>
        <begin position="98"/>
        <end position="120"/>
    </location>
</feature>
<evidence type="ECO:0000313" key="2">
    <source>
        <dbReference type="EMBL" id="CAK0850291.1"/>
    </source>
</evidence>
<protein>
    <recommendedName>
        <fullName evidence="4">Glycerophosphocholine acyltransferase 1</fullName>
    </recommendedName>
</protein>
<keyword evidence="1" id="KW-1133">Transmembrane helix</keyword>
<comment type="caution">
    <text evidence="2">The sequence shown here is derived from an EMBL/GenBank/DDBJ whole genome shotgun (WGS) entry which is preliminary data.</text>
</comment>
<reference evidence="2" key="1">
    <citation type="submission" date="2023-10" db="EMBL/GenBank/DDBJ databases">
        <authorList>
            <person name="Chen Y."/>
            <person name="Shah S."/>
            <person name="Dougan E. K."/>
            <person name="Thang M."/>
            <person name="Chan C."/>
        </authorList>
    </citation>
    <scope>NUCLEOTIDE SEQUENCE [LARGE SCALE GENOMIC DNA]</scope>
</reference>
<keyword evidence="3" id="KW-1185">Reference proteome</keyword>
<evidence type="ECO:0000313" key="3">
    <source>
        <dbReference type="Proteomes" id="UP001189429"/>
    </source>
</evidence>
<gene>
    <name evidence="2" type="ORF">PCOR1329_LOCUS42724</name>
</gene>